<keyword evidence="1" id="KW-0472">Membrane</keyword>
<feature type="transmembrane region" description="Helical" evidence="1">
    <location>
        <begin position="53"/>
        <end position="79"/>
    </location>
</feature>
<proteinExistence type="predicted"/>
<evidence type="ECO:0000313" key="2">
    <source>
        <dbReference type="EMBL" id="NFN36461.1"/>
    </source>
</evidence>
<organism evidence="2 3">
    <name type="scientific">Clostridium botulinum</name>
    <dbReference type="NCBI Taxonomy" id="1491"/>
    <lineage>
        <taxon>Bacteria</taxon>
        <taxon>Bacillati</taxon>
        <taxon>Bacillota</taxon>
        <taxon>Clostridia</taxon>
        <taxon>Eubacteriales</taxon>
        <taxon>Clostridiaceae</taxon>
        <taxon>Clostridium</taxon>
    </lineage>
</organism>
<name>A0A846K023_CLOBO</name>
<reference evidence="2 3" key="1">
    <citation type="submission" date="2019-04" db="EMBL/GenBank/DDBJ databases">
        <title>Genome sequencing of Clostridium botulinum Groups I-IV and Clostridium butyricum.</title>
        <authorList>
            <person name="Brunt J."/>
            <person name="Van Vliet A.H.M."/>
            <person name="Stringer S.C."/>
            <person name="Carter A.T."/>
            <person name="Peck M.W."/>
        </authorList>
    </citation>
    <scope>NUCLEOTIDE SEQUENCE [LARGE SCALE GENOMIC DNA]</scope>
    <source>
        <strain evidence="2 3">CB-K-33E</strain>
    </source>
</reference>
<accession>A0A846K023</accession>
<gene>
    <name evidence="2" type="ORF">FDB51_15355</name>
</gene>
<comment type="caution">
    <text evidence="2">The sequence shown here is derived from an EMBL/GenBank/DDBJ whole genome shotgun (WGS) entry which is preliminary data.</text>
</comment>
<dbReference type="EMBL" id="SWVK01000023">
    <property type="protein sequence ID" value="NFN36461.1"/>
    <property type="molecule type" value="Genomic_DNA"/>
</dbReference>
<sequence length="86" mass="10562">MGIKKKYSWNIQKNEFEEIEKINTTNNFNYVKYIDEKIIKEESKREVDYKSKYIQYCITYLMPLIILSIVIIFISFLYIEIKYIDL</sequence>
<dbReference type="Proteomes" id="UP000473681">
    <property type="component" value="Unassembled WGS sequence"/>
</dbReference>
<protein>
    <submittedName>
        <fullName evidence="2">Uncharacterized protein</fullName>
    </submittedName>
</protein>
<keyword evidence="1" id="KW-0812">Transmembrane</keyword>
<keyword evidence="1" id="KW-1133">Transmembrane helix</keyword>
<evidence type="ECO:0000313" key="3">
    <source>
        <dbReference type="Proteomes" id="UP000473681"/>
    </source>
</evidence>
<evidence type="ECO:0000256" key="1">
    <source>
        <dbReference type="SAM" id="Phobius"/>
    </source>
</evidence>
<dbReference type="AlphaFoldDB" id="A0A846K023"/>